<proteinExistence type="predicted"/>
<reference evidence="1 2" key="1">
    <citation type="journal article" date="2021" name="Chemosphere">
        <title>Bioballs carrying a syntrophic Rhodococcus and Mycolicibacterium consortium for simultaneous sorption and biodegradation of fuel oil in contaminated freshwater.</title>
        <authorList>
            <person name="Naloka K."/>
            <person name="Polrit D."/>
            <person name="Muangchinda C."/>
            <person name="Thoetkiattikul H."/>
            <person name="Pinyakong O."/>
        </authorList>
    </citation>
    <scope>NUCLEOTIDE SEQUENCE [LARGE SCALE GENOMIC DNA]</scope>
    <source>
        <strain evidence="1 2">J101</strain>
    </source>
</reference>
<gene>
    <name evidence="1" type="ORF">OHX15_24055</name>
</gene>
<name>A0ACC6MNF6_MYCPF</name>
<sequence length="214" mass="23373">MPPRSERSEAAVFGPGRVPRPLRRLPVVDLDGLPDCDRVVVVGADRDLAAALTRLLKADRLDVEVAHVRHWWHARTALTGVARRVPLIRDETGTVLTGVAYWLPADNAPRVRGEAVVDDTVLFDGEAAGVRIEPIASAPGLRARVLAPGRSRRTPDGAPDPLRPRRWVTGRAAQLGTKGAVVLRDGVAAPRTVRRSTFYRHTQGWLRVGPGKRK</sequence>
<comment type="caution">
    <text evidence="1">The sequence shown here is derived from an EMBL/GenBank/DDBJ whole genome shotgun (WGS) entry which is preliminary data.</text>
</comment>
<evidence type="ECO:0000313" key="2">
    <source>
        <dbReference type="Proteomes" id="UP001289645"/>
    </source>
</evidence>
<dbReference type="EMBL" id="JAOXLN010000033">
    <property type="protein sequence ID" value="MDZ5088478.1"/>
    <property type="molecule type" value="Genomic_DNA"/>
</dbReference>
<evidence type="ECO:0000313" key="1">
    <source>
        <dbReference type="EMBL" id="MDZ5088478.1"/>
    </source>
</evidence>
<dbReference type="Proteomes" id="UP001289645">
    <property type="component" value="Unassembled WGS sequence"/>
</dbReference>
<protein>
    <submittedName>
        <fullName evidence="1">Peptidase M50</fullName>
    </submittedName>
</protein>
<accession>A0ACC6MNF6</accession>
<keyword evidence="2" id="KW-1185">Reference proteome</keyword>
<organism evidence="1 2">
    <name type="scientific">Mycolicibacterium parafortuitum</name>
    <name type="common">Mycobacterium parafortuitum</name>
    <dbReference type="NCBI Taxonomy" id="39692"/>
    <lineage>
        <taxon>Bacteria</taxon>
        <taxon>Bacillati</taxon>
        <taxon>Actinomycetota</taxon>
        <taxon>Actinomycetes</taxon>
        <taxon>Mycobacteriales</taxon>
        <taxon>Mycobacteriaceae</taxon>
        <taxon>Mycolicibacterium</taxon>
    </lineage>
</organism>